<dbReference type="EMBL" id="OIVN01001680">
    <property type="protein sequence ID" value="SPC96569.1"/>
    <property type="molecule type" value="Genomic_DNA"/>
</dbReference>
<feature type="domain" description="F-box" evidence="1">
    <location>
        <begin position="19"/>
        <end position="66"/>
    </location>
</feature>
<dbReference type="CDD" id="cd22164">
    <property type="entry name" value="F-box_AtSKIP19-like"/>
    <property type="match status" value="1"/>
</dbReference>
<dbReference type="InterPro" id="IPR036047">
    <property type="entry name" value="F-box-like_dom_sf"/>
</dbReference>
<dbReference type="PANTHER" id="PTHR38926">
    <property type="entry name" value="F-BOX DOMAIN CONTAINING PROTEIN, EXPRESSED"/>
    <property type="match status" value="1"/>
</dbReference>
<dbReference type="AlphaFoldDB" id="A0A2N9GB10"/>
<sequence>MESVYSPSSSSSSSSGDQYRNWLELPRDLTASILLRLGAIEILENAQNVCTLWRNICKDPSMWRYIDMRNLGDLHDMPYDLEKMCLHAIDRSSGQLVGINIEYFGTDELLTHITQRGMGNTTTVPFMVIGSDGDGGHCGRSVDVINHGAEGVKAEFPKIGLENLNSYALKCLYLLQLSTNLGHTHDWCGPSMLSIGPMLPHHPALNSPL</sequence>
<dbReference type="Gene3D" id="1.20.1280.50">
    <property type="match status" value="1"/>
</dbReference>
<dbReference type="PANTHER" id="PTHR38926:SF2">
    <property type="entry name" value="F-BOX_LRR-REPEAT PROTEIN 21-RELATED"/>
    <property type="match status" value="1"/>
</dbReference>
<evidence type="ECO:0000313" key="2">
    <source>
        <dbReference type="EMBL" id="SPC96569.1"/>
    </source>
</evidence>
<evidence type="ECO:0000259" key="1">
    <source>
        <dbReference type="PROSITE" id="PS50181"/>
    </source>
</evidence>
<proteinExistence type="predicted"/>
<protein>
    <recommendedName>
        <fullName evidence="1">F-box domain-containing protein</fullName>
    </recommendedName>
</protein>
<dbReference type="Pfam" id="PF12937">
    <property type="entry name" value="F-box-like"/>
    <property type="match status" value="1"/>
</dbReference>
<dbReference type="SUPFAM" id="SSF81383">
    <property type="entry name" value="F-box domain"/>
    <property type="match status" value="1"/>
</dbReference>
<dbReference type="InterPro" id="IPR001810">
    <property type="entry name" value="F-box_dom"/>
</dbReference>
<gene>
    <name evidence="2" type="ORF">FSB_LOCUS24451</name>
</gene>
<organism evidence="2">
    <name type="scientific">Fagus sylvatica</name>
    <name type="common">Beechnut</name>
    <dbReference type="NCBI Taxonomy" id="28930"/>
    <lineage>
        <taxon>Eukaryota</taxon>
        <taxon>Viridiplantae</taxon>
        <taxon>Streptophyta</taxon>
        <taxon>Embryophyta</taxon>
        <taxon>Tracheophyta</taxon>
        <taxon>Spermatophyta</taxon>
        <taxon>Magnoliopsida</taxon>
        <taxon>eudicotyledons</taxon>
        <taxon>Gunneridae</taxon>
        <taxon>Pentapetalae</taxon>
        <taxon>rosids</taxon>
        <taxon>fabids</taxon>
        <taxon>Fagales</taxon>
        <taxon>Fagaceae</taxon>
        <taxon>Fagus</taxon>
    </lineage>
</organism>
<reference evidence="2" key="1">
    <citation type="submission" date="2018-02" db="EMBL/GenBank/DDBJ databases">
        <authorList>
            <person name="Cohen D.B."/>
            <person name="Kent A.D."/>
        </authorList>
    </citation>
    <scope>NUCLEOTIDE SEQUENCE</scope>
</reference>
<dbReference type="PROSITE" id="PS50181">
    <property type="entry name" value="FBOX"/>
    <property type="match status" value="1"/>
</dbReference>
<name>A0A2N9GB10_FAGSY</name>
<accession>A0A2N9GB10</accession>